<feature type="domain" description="Tyr recombinase" evidence="2">
    <location>
        <begin position="1"/>
        <end position="65"/>
    </location>
</feature>
<gene>
    <name evidence="3" type="ORF">EFB08_02370</name>
</gene>
<dbReference type="Pfam" id="PF00589">
    <property type="entry name" value="Phage_integrase"/>
    <property type="match status" value="1"/>
</dbReference>
<dbReference type="InterPro" id="IPR011010">
    <property type="entry name" value="DNA_brk_join_enz"/>
</dbReference>
<sequence length="65" mass="7192">MHQKNRFGGGIEKNVSPYSARHSFSTVMKRAGAPLGLISEALGHSNLKITESYLDSFEDNILRTI</sequence>
<dbReference type="GO" id="GO:0003677">
    <property type="term" value="F:DNA binding"/>
    <property type="evidence" value="ECO:0007669"/>
    <property type="project" value="InterPro"/>
</dbReference>
<dbReference type="GO" id="GO:0015074">
    <property type="term" value="P:DNA integration"/>
    <property type="evidence" value="ECO:0007669"/>
    <property type="project" value="InterPro"/>
</dbReference>
<name>A0A3M9N0S4_9BACT</name>
<evidence type="ECO:0000256" key="1">
    <source>
        <dbReference type="ARBA" id="ARBA00023172"/>
    </source>
</evidence>
<dbReference type="EMBL" id="RJJD01000001">
    <property type="protein sequence ID" value="RNI31391.1"/>
    <property type="molecule type" value="Genomic_DNA"/>
</dbReference>
<evidence type="ECO:0000313" key="4">
    <source>
        <dbReference type="Proteomes" id="UP000272117"/>
    </source>
</evidence>
<dbReference type="Gene3D" id="1.10.443.10">
    <property type="entry name" value="Intergrase catalytic core"/>
    <property type="match status" value="1"/>
</dbReference>
<accession>A0A3M9N0S4</accession>
<protein>
    <recommendedName>
        <fullName evidence="2">Tyr recombinase domain-containing protein</fullName>
    </recommendedName>
</protein>
<dbReference type="OrthoDB" id="1094492at2"/>
<dbReference type="SUPFAM" id="SSF56349">
    <property type="entry name" value="DNA breaking-rejoining enzymes"/>
    <property type="match status" value="1"/>
</dbReference>
<keyword evidence="1" id="KW-0233">DNA recombination</keyword>
<proteinExistence type="predicted"/>
<comment type="caution">
    <text evidence="3">The sequence shown here is derived from an EMBL/GenBank/DDBJ whole genome shotgun (WGS) entry which is preliminary data.</text>
</comment>
<dbReference type="InterPro" id="IPR013762">
    <property type="entry name" value="Integrase-like_cat_sf"/>
</dbReference>
<reference evidence="3 4" key="1">
    <citation type="submission" date="2018-11" db="EMBL/GenBank/DDBJ databases">
        <title>Rufibacter latericius sp. nov., isolated from water in Baiyang Lake.</title>
        <authorList>
            <person name="Yang Y."/>
        </authorList>
    </citation>
    <scope>NUCLEOTIDE SEQUENCE [LARGE SCALE GENOMIC DNA]</scope>
    <source>
        <strain evidence="3 4">R-22-1c-1</strain>
    </source>
</reference>
<dbReference type="GO" id="GO:0006310">
    <property type="term" value="P:DNA recombination"/>
    <property type="evidence" value="ECO:0007669"/>
    <property type="project" value="UniProtKB-KW"/>
</dbReference>
<evidence type="ECO:0000259" key="2">
    <source>
        <dbReference type="PROSITE" id="PS51898"/>
    </source>
</evidence>
<dbReference type="Proteomes" id="UP000272117">
    <property type="component" value="Unassembled WGS sequence"/>
</dbReference>
<dbReference type="InterPro" id="IPR002104">
    <property type="entry name" value="Integrase_catalytic"/>
</dbReference>
<organism evidence="3 4">
    <name type="scientific">Rufibacter latericius</name>
    <dbReference type="NCBI Taxonomy" id="2487040"/>
    <lineage>
        <taxon>Bacteria</taxon>
        <taxon>Pseudomonadati</taxon>
        <taxon>Bacteroidota</taxon>
        <taxon>Cytophagia</taxon>
        <taxon>Cytophagales</taxon>
        <taxon>Hymenobacteraceae</taxon>
        <taxon>Rufibacter</taxon>
    </lineage>
</organism>
<evidence type="ECO:0000313" key="3">
    <source>
        <dbReference type="EMBL" id="RNI31391.1"/>
    </source>
</evidence>
<keyword evidence="4" id="KW-1185">Reference proteome</keyword>
<dbReference type="PROSITE" id="PS51898">
    <property type="entry name" value="TYR_RECOMBINASE"/>
    <property type="match status" value="1"/>
</dbReference>
<dbReference type="AlphaFoldDB" id="A0A3M9N0S4"/>